<dbReference type="Proteomes" id="UP000674234">
    <property type="component" value="Unassembled WGS sequence"/>
</dbReference>
<dbReference type="Pfam" id="PF07811">
    <property type="entry name" value="TadE"/>
    <property type="match status" value="1"/>
</dbReference>
<accession>A0A941AS50</accession>
<protein>
    <submittedName>
        <fullName evidence="4">Pilus assembly protein</fullName>
    </submittedName>
</protein>
<sequence>MREGSFACCTSTVACWRSARGLTPRSRSFGGFAPRPGRTPARARWASSSSPRRYSCSPSRSQPRSHRLSTTTWGKSSDRGSAPLEAAILYPVVLTLTLLLVNTALWFHARNVALAAAQEGVRVARAYGSNLSASTVVAERFAQRVGGSFLLAPHASAGRTGGTVSVTVQGEALALVPLLKLTVTQVAHAPIERWSTPT</sequence>
<proteinExistence type="predicted"/>
<gene>
    <name evidence="4" type="ORF">JOL79_26645</name>
</gene>
<evidence type="ECO:0000313" key="4">
    <source>
        <dbReference type="EMBL" id="MBP2707369.1"/>
    </source>
</evidence>
<dbReference type="PROSITE" id="PS51257">
    <property type="entry name" value="PROKAR_LIPOPROTEIN"/>
    <property type="match status" value="1"/>
</dbReference>
<feature type="compositionally biased region" description="Low complexity" evidence="1">
    <location>
        <begin position="29"/>
        <end position="62"/>
    </location>
</feature>
<keyword evidence="2" id="KW-0812">Transmembrane</keyword>
<feature type="domain" description="TadE-like" evidence="3">
    <location>
        <begin position="80"/>
        <end position="122"/>
    </location>
</feature>
<keyword evidence="2" id="KW-0472">Membrane</keyword>
<name>A0A941AS50_9ACTN</name>
<keyword evidence="5" id="KW-1185">Reference proteome</keyword>
<dbReference type="EMBL" id="JAFCNB010000019">
    <property type="protein sequence ID" value="MBP2707369.1"/>
    <property type="molecule type" value="Genomic_DNA"/>
</dbReference>
<dbReference type="InterPro" id="IPR012495">
    <property type="entry name" value="TadE-like_dom"/>
</dbReference>
<evidence type="ECO:0000256" key="2">
    <source>
        <dbReference type="SAM" id="Phobius"/>
    </source>
</evidence>
<reference evidence="4" key="1">
    <citation type="submission" date="2021-02" db="EMBL/GenBank/DDBJ databases">
        <title>Draft genome sequence of Microbispora sp. RL4-1S isolated from rice leaves in Thailand.</title>
        <authorList>
            <person name="Muangham S."/>
            <person name="Duangmal K."/>
        </authorList>
    </citation>
    <scope>NUCLEOTIDE SEQUENCE</scope>
    <source>
        <strain evidence="4">RL4-1S</strain>
    </source>
</reference>
<comment type="caution">
    <text evidence="4">The sequence shown here is derived from an EMBL/GenBank/DDBJ whole genome shotgun (WGS) entry which is preliminary data.</text>
</comment>
<evidence type="ECO:0000259" key="3">
    <source>
        <dbReference type="Pfam" id="PF07811"/>
    </source>
</evidence>
<dbReference type="AlphaFoldDB" id="A0A941AS50"/>
<keyword evidence="2" id="KW-1133">Transmembrane helix</keyword>
<evidence type="ECO:0000313" key="5">
    <source>
        <dbReference type="Proteomes" id="UP000674234"/>
    </source>
</evidence>
<feature type="region of interest" description="Disordered" evidence="1">
    <location>
        <begin position="27"/>
        <end position="79"/>
    </location>
</feature>
<organism evidence="4 5">
    <name type="scientific">Microbispora oryzae</name>
    <dbReference type="NCBI Taxonomy" id="2806554"/>
    <lineage>
        <taxon>Bacteria</taxon>
        <taxon>Bacillati</taxon>
        <taxon>Actinomycetota</taxon>
        <taxon>Actinomycetes</taxon>
        <taxon>Streptosporangiales</taxon>
        <taxon>Streptosporangiaceae</taxon>
        <taxon>Microbispora</taxon>
    </lineage>
</organism>
<evidence type="ECO:0000256" key="1">
    <source>
        <dbReference type="SAM" id="MobiDB-lite"/>
    </source>
</evidence>
<feature type="transmembrane region" description="Helical" evidence="2">
    <location>
        <begin position="87"/>
        <end position="107"/>
    </location>
</feature>